<dbReference type="FunFam" id="3.80.10.10:FF:000111">
    <property type="entry name" value="LRR receptor-like serine/threonine-protein kinase ERECTA"/>
    <property type="match status" value="1"/>
</dbReference>
<name>A0AA88V138_9ASTE</name>
<dbReference type="InterPro" id="IPR032675">
    <property type="entry name" value="LRR_dom_sf"/>
</dbReference>
<comment type="caution">
    <text evidence="14">The sequence shown here is derived from an EMBL/GenBank/DDBJ whole genome shotgun (WGS) entry which is preliminary data.</text>
</comment>
<evidence type="ECO:0000256" key="4">
    <source>
        <dbReference type="ARBA" id="ARBA00022614"/>
    </source>
</evidence>
<dbReference type="GO" id="GO:0051606">
    <property type="term" value="P:detection of stimulus"/>
    <property type="evidence" value="ECO:0007669"/>
    <property type="project" value="UniProtKB-ARBA"/>
</dbReference>
<dbReference type="FunFam" id="3.80.10.10:FF:000470">
    <property type="entry name" value="LRR receptor-like serine/threonine-protein kinase RPK2"/>
    <property type="match status" value="1"/>
</dbReference>
<dbReference type="InterPro" id="IPR001611">
    <property type="entry name" value="Leu-rich_rpt"/>
</dbReference>
<evidence type="ECO:0000256" key="11">
    <source>
        <dbReference type="ARBA" id="ARBA00023180"/>
    </source>
</evidence>
<dbReference type="GO" id="GO:0006952">
    <property type="term" value="P:defense response"/>
    <property type="evidence" value="ECO:0007669"/>
    <property type="project" value="UniProtKB-ARBA"/>
</dbReference>
<evidence type="ECO:0000256" key="12">
    <source>
        <dbReference type="SAM" id="Phobius"/>
    </source>
</evidence>
<reference evidence="14" key="1">
    <citation type="submission" date="2022-12" db="EMBL/GenBank/DDBJ databases">
        <title>Draft genome assemblies for two species of Escallonia (Escalloniales).</title>
        <authorList>
            <person name="Chanderbali A."/>
            <person name="Dervinis C."/>
            <person name="Anghel I."/>
            <person name="Soltis D."/>
            <person name="Soltis P."/>
            <person name="Zapata F."/>
        </authorList>
    </citation>
    <scope>NUCLEOTIDE SEQUENCE</scope>
    <source>
        <strain evidence="14">UCBG64.0493</strain>
        <tissue evidence="14">Leaf</tissue>
    </source>
</reference>
<keyword evidence="5 12" id="KW-0812">Transmembrane</keyword>
<keyword evidence="8 12" id="KW-1133">Transmembrane helix</keyword>
<keyword evidence="9 12" id="KW-0472">Membrane</keyword>
<keyword evidence="6" id="KW-0732">Signal</keyword>
<dbReference type="Pfam" id="PF08263">
    <property type="entry name" value="LRRNT_2"/>
    <property type="match status" value="1"/>
</dbReference>
<evidence type="ECO:0000259" key="13">
    <source>
        <dbReference type="Pfam" id="PF08263"/>
    </source>
</evidence>
<keyword evidence="10" id="KW-0675">Receptor</keyword>
<dbReference type="SMART" id="SM00369">
    <property type="entry name" value="LRR_TYP"/>
    <property type="match status" value="8"/>
</dbReference>
<dbReference type="GO" id="GO:0005886">
    <property type="term" value="C:plasma membrane"/>
    <property type="evidence" value="ECO:0007669"/>
    <property type="project" value="UniProtKB-SubCell"/>
</dbReference>
<comment type="similarity">
    <text evidence="2">Belongs to the RLP family.</text>
</comment>
<dbReference type="GO" id="GO:0051707">
    <property type="term" value="P:response to other organism"/>
    <property type="evidence" value="ECO:0007669"/>
    <property type="project" value="UniProtKB-ARBA"/>
</dbReference>
<keyword evidence="7" id="KW-0677">Repeat</keyword>
<evidence type="ECO:0000256" key="9">
    <source>
        <dbReference type="ARBA" id="ARBA00023136"/>
    </source>
</evidence>
<organism evidence="14 15">
    <name type="scientific">Escallonia herrerae</name>
    <dbReference type="NCBI Taxonomy" id="1293975"/>
    <lineage>
        <taxon>Eukaryota</taxon>
        <taxon>Viridiplantae</taxon>
        <taxon>Streptophyta</taxon>
        <taxon>Embryophyta</taxon>
        <taxon>Tracheophyta</taxon>
        <taxon>Spermatophyta</taxon>
        <taxon>Magnoliopsida</taxon>
        <taxon>eudicotyledons</taxon>
        <taxon>Gunneridae</taxon>
        <taxon>Pentapetalae</taxon>
        <taxon>asterids</taxon>
        <taxon>campanulids</taxon>
        <taxon>Escalloniales</taxon>
        <taxon>Escalloniaceae</taxon>
        <taxon>Escallonia</taxon>
    </lineage>
</organism>
<keyword evidence="4" id="KW-0433">Leucine-rich repeat</keyword>
<feature type="transmembrane region" description="Helical" evidence="12">
    <location>
        <begin position="986"/>
        <end position="1008"/>
    </location>
</feature>
<keyword evidence="15" id="KW-1185">Reference proteome</keyword>
<evidence type="ECO:0000256" key="5">
    <source>
        <dbReference type="ARBA" id="ARBA00022692"/>
    </source>
</evidence>
<feature type="domain" description="Leucine-rich repeat-containing N-terminal plant-type" evidence="13">
    <location>
        <begin position="58"/>
        <end position="96"/>
    </location>
</feature>
<evidence type="ECO:0000256" key="2">
    <source>
        <dbReference type="ARBA" id="ARBA00009592"/>
    </source>
</evidence>
<dbReference type="InterPro" id="IPR003591">
    <property type="entry name" value="Leu-rich_rpt_typical-subtyp"/>
</dbReference>
<keyword evidence="11" id="KW-0325">Glycoprotein</keyword>
<dbReference type="Gene3D" id="3.80.10.10">
    <property type="entry name" value="Ribonuclease Inhibitor"/>
    <property type="match status" value="5"/>
</dbReference>
<dbReference type="PANTHER" id="PTHR48063">
    <property type="entry name" value="LRR RECEPTOR-LIKE KINASE"/>
    <property type="match status" value="1"/>
</dbReference>
<evidence type="ECO:0000256" key="7">
    <source>
        <dbReference type="ARBA" id="ARBA00022737"/>
    </source>
</evidence>
<dbReference type="Pfam" id="PF13855">
    <property type="entry name" value="LRR_8"/>
    <property type="match status" value="3"/>
</dbReference>
<dbReference type="FunFam" id="3.80.10.10:FF:000095">
    <property type="entry name" value="LRR receptor-like serine/threonine-protein kinase GSO1"/>
    <property type="match status" value="1"/>
</dbReference>
<evidence type="ECO:0000256" key="8">
    <source>
        <dbReference type="ARBA" id="ARBA00022989"/>
    </source>
</evidence>
<dbReference type="InterPro" id="IPR046956">
    <property type="entry name" value="RLP23-like"/>
</dbReference>
<keyword evidence="3" id="KW-1003">Cell membrane</keyword>
<protein>
    <recommendedName>
        <fullName evidence="13">Leucine-rich repeat-containing N-terminal plant-type domain-containing protein</fullName>
    </recommendedName>
</protein>
<dbReference type="PANTHER" id="PTHR48063:SF98">
    <property type="entry name" value="LRR RECEPTOR-LIKE SERINE_THREONINE-PROTEIN KINASE FLS2"/>
    <property type="match status" value="1"/>
</dbReference>
<proteinExistence type="inferred from homology"/>
<evidence type="ECO:0000256" key="1">
    <source>
        <dbReference type="ARBA" id="ARBA00004251"/>
    </source>
</evidence>
<accession>A0AA88V138</accession>
<dbReference type="EMBL" id="JAVXUP010003385">
    <property type="protein sequence ID" value="KAK2999124.1"/>
    <property type="molecule type" value="Genomic_DNA"/>
</dbReference>
<evidence type="ECO:0000256" key="3">
    <source>
        <dbReference type="ARBA" id="ARBA00022475"/>
    </source>
</evidence>
<gene>
    <name evidence="14" type="ORF">RJ639_022918</name>
</gene>
<evidence type="ECO:0000313" key="15">
    <source>
        <dbReference type="Proteomes" id="UP001188597"/>
    </source>
</evidence>
<sequence>MAFYLRQSDAFENNKVTLEYIPQGCSMNMFTRAAVVLFLVCLITATTSNRNSSMLCLENEMQALLRFKNDLTDYSGRLSSWNVVHNDCCYWAGVVCHSFNGHVVELHLQNPYGYCTFNASYAGRETYMACEMNNLGGKINPSLLNLEQLNYLDLSHNDFGGIQIPSFISSLRTLRYLNLSDAGFGGLIPPGLGNLSDMRTLDLGSSSYGFLRAENFRWLSDLSFLQHLDLSFANLSQASDWLQVTNMLPSLVVLRLSYCNLDLSVSLPNMVNLTRLAALDISANRPFGSSLVINWLSSLTGIRFLNLHLCGISGPIPSGLENMTSLTHVDLSYNNLSSSIPHWLYHFRVLNSLDLGFNHLRGSISDDIGNMTSIVSIDMSFNELEGRIPRSIHKLCSLEAIYLGGNILHDTSDVLQIFFGCGVHSLRALNLRNCSISGPLPKSLGRLSSLKILNLAHNQLNGTLPESIGQLSKLEGLAIHNNRLEGFVSEVHFANLSNLGVFFGNDNPLILQVSPKWSPPFQLVTLGLRSWRCGSKFPNWLQAQQRLIELDLSSTGISDSVPTWFWNLSSQFIYLNLSHNQLHGVIPSIPKVELTYPLMHLSHNRFSGSLPRLSANVVELDLSRNWFTGGLSHFLCGSTDKPNQLQILNLGDNLLSGDIPDCWMNWPSLTYVALVNNNFKGNIPSSMGYLSRLQSLHLRNNSLNGEVPMALQKCPELAMIDLSENEFRGSIASWMGKGLLNLISLNLRSNKFCGQIPSDICHLNSLQILDLANNNLSGEIPRCMGHFTAMTRELFYGHQLPYALYISEVISYSRSGEMITYSLFGGFYENAYVVTKGSVLQYDTLLFLVRSIDLSSNSLSGEIPKELTSLVGLQSLNLSGNCLTGVIPKKIGDMKLLESLDFSRNQLSGEIPSSISRLTFLNYLNLSFNNLSGRIPSSTQLQSFHASCFIGNKLCGPPVSKNCTVDGVTPDNRNEEGKGDGPEVDWFHLCMALGFAVGFWAVCGPVLFIQSWRHAYFHFLEITWCRLCIAFGIHL</sequence>
<dbReference type="Proteomes" id="UP001188597">
    <property type="component" value="Unassembled WGS sequence"/>
</dbReference>
<evidence type="ECO:0000256" key="10">
    <source>
        <dbReference type="ARBA" id="ARBA00023170"/>
    </source>
</evidence>
<evidence type="ECO:0000313" key="14">
    <source>
        <dbReference type="EMBL" id="KAK2999124.1"/>
    </source>
</evidence>
<dbReference type="SUPFAM" id="SSF52058">
    <property type="entry name" value="L domain-like"/>
    <property type="match status" value="3"/>
</dbReference>
<dbReference type="InterPro" id="IPR013210">
    <property type="entry name" value="LRR_N_plant-typ"/>
</dbReference>
<dbReference type="AlphaFoldDB" id="A0AA88V138"/>
<comment type="subcellular location">
    <subcellularLocation>
        <location evidence="1">Cell membrane</location>
        <topology evidence="1">Single-pass type I membrane protein</topology>
    </subcellularLocation>
</comment>
<dbReference type="Pfam" id="PF00560">
    <property type="entry name" value="LRR_1"/>
    <property type="match status" value="8"/>
</dbReference>
<evidence type="ECO:0000256" key="6">
    <source>
        <dbReference type="ARBA" id="ARBA00022729"/>
    </source>
</evidence>